<dbReference type="InterPro" id="IPR001173">
    <property type="entry name" value="Glyco_trans_2-like"/>
</dbReference>
<feature type="transmembrane region" description="Helical" evidence="4">
    <location>
        <begin position="6"/>
        <end position="28"/>
    </location>
</feature>
<feature type="domain" description="Glycosyltransferase 2-like" evidence="5">
    <location>
        <begin position="50"/>
        <end position="215"/>
    </location>
</feature>
<evidence type="ECO:0000256" key="3">
    <source>
        <dbReference type="ARBA" id="ARBA00022679"/>
    </source>
</evidence>
<reference evidence="6 7" key="1">
    <citation type="journal article" date="2016" name="Nat. Commun.">
        <title>Thousands of microbial genomes shed light on interconnected biogeochemical processes in an aquifer system.</title>
        <authorList>
            <person name="Anantharaman K."/>
            <person name="Brown C.T."/>
            <person name="Hug L.A."/>
            <person name="Sharon I."/>
            <person name="Castelle C.J."/>
            <person name="Probst A.J."/>
            <person name="Thomas B.C."/>
            <person name="Singh A."/>
            <person name="Wilkins M.J."/>
            <person name="Karaoz U."/>
            <person name="Brodie E.L."/>
            <person name="Williams K.H."/>
            <person name="Hubbard S.S."/>
            <person name="Banfield J.F."/>
        </authorList>
    </citation>
    <scope>NUCLEOTIDE SEQUENCE [LARGE SCALE GENOMIC DNA]</scope>
</reference>
<keyword evidence="3" id="KW-0808">Transferase</keyword>
<dbReference type="Gene3D" id="3.90.550.10">
    <property type="entry name" value="Spore Coat Polysaccharide Biosynthesis Protein SpsA, Chain A"/>
    <property type="match status" value="1"/>
</dbReference>
<protein>
    <recommendedName>
        <fullName evidence="5">Glycosyltransferase 2-like domain-containing protein</fullName>
    </recommendedName>
</protein>
<dbReference type="InterPro" id="IPR029044">
    <property type="entry name" value="Nucleotide-diphossugar_trans"/>
</dbReference>
<comment type="similarity">
    <text evidence="1">Belongs to the glycosyltransferase 2 family.</text>
</comment>
<keyword evidence="4" id="KW-0472">Membrane</keyword>
<feature type="transmembrane region" description="Helical" evidence="4">
    <location>
        <begin position="342"/>
        <end position="366"/>
    </location>
</feature>
<dbReference type="Proteomes" id="UP000178059">
    <property type="component" value="Unassembled WGS sequence"/>
</dbReference>
<accession>A0A1F6VI49</accession>
<keyword evidence="2" id="KW-0328">Glycosyltransferase</keyword>
<evidence type="ECO:0000256" key="2">
    <source>
        <dbReference type="ARBA" id="ARBA00022676"/>
    </source>
</evidence>
<feature type="transmembrane region" description="Helical" evidence="4">
    <location>
        <begin position="289"/>
        <end position="309"/>
    </location>
</feature>
<dbReference type="STRING" id="1801743.A2824_00950"/>
<proteinExistence type="inferred from homology"/>
<dbReference type="PANTHER" id="PTHR43630:SF1">
    <property type="entry name" value="POLY-BETA-1,6-N-ACETYL-D-GLUCOSAMINE SYNTHASE"/>
    <property type="match status" value="1"/>
</dbReference>
<dbReference type="GO" id="GO:0016757">
    <property type="term" value="F:glycosyltransferase activity"/>
    <property type="evidence" value="ECO:0007669"/>
    <property type="project" value="UniProtKB-KW"/>
</dbReference>
<evidence type="ECO:0000256" key="1">
    <source>
        <dbReference type="ARBA" id="ARBA00006739"/>
    </source>
</evidence>
<dbReference type="PANTHER" id="PTHR43630">
    <property type="entry name" value="POLY-BETA-1,6-N-ACETYL-D-GLUCOSAMINE SYNTHASE"/>
    <property type="match status" value="1"/>
</dbReference>
<evidence type="ECO:0000256" key="4">
    <source>
        <dbReference type="SAM" id="Phobius"/>
    </source>
</evidence>
<dbReference type="SUPFAM" id="SSF53448">
    <property type="entry name" value="Nucleotide-diphospho-sugar transferases"/>
    <property type="match status" value="1"/>
</dbReference>
<keyword evidence="4" id="KW-1133">Transmembrane helix</keyword>
<evidence type="ECO:0000313" key="7">
    <source>
        <dbReference type="Proteomes" id="UP000178059"/>
    </source>
</evidence>
<organism evidence="6 7">
    <name type="scientific">Candidatus Nomurabacteria bacterium RIFCSPHIGHO2_01_FULL_42_16</name>
    <dbReference type="NCBI Taxonomy" id="1801743"/>
    <lineage>
        <taxon>Bacteria</taxon>
        <taxon>Candidatus Nomuraibacteriota</taxon>
    </lineage>
</organism>
<dbReference type="Pfam" id="PF00535">
    <property type="entry name" value="Glycos_transf_2"/>
    <property type="match status" value="1"/>
</dbReference>
<dbReference type="CDD" id="cd06423">
    <property type="entry name" value="CESA_like"/>
    <property type="match status" value="1"/>
</dbReference>
<name>A0A1F6VI49_9BACT</name>
<dbReference type="AlphaFoldDB" id="A0A1F6VI49"/>
<evidence type="ECO:0000259" key="5">
    <source>
        <dbReference type="Pfam" id="PF00535"/>
    </source>
</evidence>
<feature type="transmembrane region" description="Helical" evidence="4">
    <location>
        <begin position="378"/>
        <end position="398"/>
    </location>
</feature>
<evidence type="ECO:0000313" key="6">
    <source>
        <dbReference type="EMBL" id="OGI69313.1"/>
    </source>
</evidence>
<dbReference type="EMBL" id="MFTT01000028">
    <property type="protein sequence ID" value="OGI69313.1"/>
    <property type="molecule type" value="Genomic_DNA"/>
</dbReference>
<comment type="caution">
    <text evidence="6">The sequence shown here is derived from an EMBL/GenBank/DDBJ whole genome shotgun (WGS) entry which is preliminary data.</text>
</comment>
<gene>
    <name evidence="6" type="ORF">A2824_00950</name>
</gene>
<keyword evidence="4" id="KW-0812">Transmembrane</keyword>
<sequence>MISSSMIFAYFITFLAIYIQVFFLVTFLERKREIIRREKEIELKDYPVVTVIAPCWNEEKTLAKTADSLLKLNYPREKLQIILVDDGSTDRTYELMQEYANYPNVEVYKKENGGKHTAVNFGLEKARGDFVGCLDTDSFVHPEALKRIITYFDNPEVMAVAPSIIIHEPKNLIQYAQKAEYEMAVYIKKMLGFLGAIHVTPGPFSIFRKEVFDKLGNYRQAHNTEDMEIAYRMQSNGYRIEQCNDAYVYTVAPGTIKGLFKQRLRWIYGFLNNTLDYKHVLFRPKYGNFALFTIPAGIISISAALYLFAGSIGNIFNRGMEKFTQARAVGLDFGFNFPSLSWFYIDTGVSVILIIILFSLLIVSMILGSRMANGRVKLSVNILYFIGIYSFIAPFWLIKAVYNTAISKKPSWR</sequence>